<dbReference type="Proteomes" id="UP001108027">
    <property type="component" value="Unassembled WGS sequence"/>
</dbReference>
<accession>A0A9Q3UP12</accession>
<dbReference type="PANTHER" id="PTHR41532">
    <property type="entry name" value="FIXS PROTEIN"/>
    <property type="match status" value="1"/>
</dbReference>
<proteinExistence type="predicted"/>
<dbReference type="InterPro" id="IPR004714">
    <property type="entry name" value="Cyt_oxidase_maturation_cbb3"/>
</dbReference>
<gene>
    <name evidence="1" type="primary">ccoS</name>
    <name evidence="1" type="ORF">LL252_15380</name>
</gene>
<dbReference type="AlphaFoldDB" id="A0A9Q3UP12"/>
<evidence type="ECO:0000313" key="2">
    <source>
        <dbReference type="Proteomes" id="UP001108027"/>
    </source>
</evidence>
<name>A0A9Q3UP12_9GAMM</name>
<evidence type="ECO:0000313" key="1">
    <source>
        <dbReference type="EMBL" id="MCC4309955.1"/>
    </source>
</evidence>
<keyword evidence="2" id="KW-1185">Reference proteome</keyword>
<sequence>MAIVILLIPLALLFLSAALWALFWAIRRGQFEDLDHEAWRVVFEDRDHD</sequence>
<organism evidence="1 2">
    <name type="scientific">Alloalcanivorax marinus</name>
    <dbReference type="NCBI Taxonomy" id="1177169"/>
    <lineage>
        <taxon>Bacteria</taxon>
        <taxon>Pseudomonadati</taxon>
        <taxon>Pseudomonadota</taxon>
        <taxon>Gammaproteobacteria</taxon>
        <taxon>Oceanospirillales</taxon>
        <taxon>Alcanivoracaceae</taxon>
        <taxon>Alloalcanivorax</taxon>
    </lineage>
</organism>
<dbReference type="RefSeq" id="WP_204431425.1">
    <property type="nucleotide sequence ID" value="NZ_JADDOL010000028.1"/>
</dbReference>
<dbReference type="EMBL" id="JAJGNA010000025">
    <property type="protein sequence ID" value="MCC4309955.1"/>
    <property type="molecule type" value="Genomic_DNA"/>
</dbReference>
<dbReference type="PANTHER" id="PTHR41532:SF1">
    <property type="entry name" value="FIXS PROTEIN"/>
    <property type="match status" value="1"/>
</dbReference>
<comment type="caution">
    <text evidence="1">The sequence shown here is derived from an EMBL/GenBank/DDBJ whole genome shotgun (WGS) entry which is preliminary data.</text>
</comment>
<protein>
    <submittedName>
        <fullName evidence="1">Cbb3-type cytochrome oxidase assembly protein CcoS</fullName>
    </submittedName>
</protein>
<reference evidence="1" key="1">
    <citation type="submission" date="2021-10" db="EMBL/GenBank/DDBJ databases">
        <title>The diversity and Nitrogen Metabolism of Culturable Nitrate-Utilizing Bacteria Within the Oxygen Minimum Zone of the Changjiang (Yangtze River)Estuary.</title>
        <authorList>
            <person name="Zhang D."/>
            <person name="Zheng J."/>
            <person name="Liu S."/>
            <person name="He W."/>
        </authorList>
    </citation>
    <scope>NUCLEOTIDE SEQUENCE</scope>
    <source>
        <strain evidence="1">FXH-223</strain>
    </source>
</reference>
<dbReference type="NCBIfam" id="TIGR00847">
    <property type="entry name" value="ccoS"/>
    <property type="match status" value="1"/>
</dbReference>
<dbReference type="Pfam" id="PF03597">
    <property type="entry name" value="FixS"/>
    <property type="match status" value="1"/>
</dbReference>